<sequence length="192" mass="19971">MRYRGGQVQEPVGFGAGLDEAFGAGVGSHVADLDRAAAGWDEHGDSVAVGEGRGGGSGTGGRLGDDPRRRGHGFRKVGHRPGRVDEDADGQLGVGDRAAYGALPGLGGGDGAAGAAVAVAGLNHCPPDSDTLIRRWLAQALALGPWLDPLRALAHYVPEVALAIADEHLRVRREAVTDRRLEQRDNRGRPGR</sequence>
<name>A0A7D5YIV4_9ACTN</name>
<dbReference type="EMBL" id="CP058905">
    <property type="protein sequence ID" value="QLK00557.1"/>
    <property type="molecule type" value="Genomic_DNA"/>
</dbReference>
<reference evidence="2" key="1">
    <citation type="submission" date="2020-08" db="EMBL/GenBank/DDBJ databases">
        <title>A bifunctional nitrone conjugated secondary metabolite targeting the ribosome.</title>
        <authorList>
            <person name="Limbrick E.M."/>
            <person name="Graf M."/>
            <person name="Derewacz D.K."/>
            <person name="Nguyen F."/>
            <person name="Spraggins J.M."/>
            <person name="Wieland M."/>
            <person name="Ynigez-Gutierrez A.E."/>
            <person name="Reisman B.J."/>
            <person name="Zinshteyn B."/>
            <person name="McCulloch K."/>
            <person name="Iverson T.M."/>
            <person name="Green R."/>
            <person name="Wilson D.N."/>
            <person name="Bachmann B.O."/>
        </authorList>
    </citation>
    <scope>NUCLEOTIDE SEQUENCE</scope>
    <source>
        <strain evidence="2">Africana</strain>
    </source>
</reference>
<feature type="compositionally biased region" description="Basic residues" evidence="1">
    <location>
        <begin position="69"/>
        <end position="81"/>
    </location>
</feature>
<dbReference type="AlphaFoldDB" id="A0A7D5YIV4"/>
<evidence type="ECO:0000313" key="2">
    <source>
        <dbReference type="EMBL" id="QLK00557.1"/>
    </source>
</evidence>
<proteinExistence type="predicted"/>
<accession>A0A7D5YIV4</accession>
<evidence type="ECO:0000256" key="1">
    <source>
        <dbReference type="SAM" id="MobiDB-lite"/>
    </source>
</evidence>
<protein>
    <submittedName>
        <fullName evidence="2">Uncharacterized protein</fullName>
    </submittedName>
</protein>
<feature type="region of interest" description="Disordered" evidence="1">
    <location>
        <begin position="44"/>
        <end position="91"/>
    </location>
</feature>
<organism evidence="2">
    <name type="scientific">Micromonospora carbonacea</name>
    <dbReference type="NCBI Taxonomy" id="47853"/>
    <lineage>
        <taxon>Bacteria</taxon>
        <taxon>Bacillati</taxon>
        <taxon>Actinomycetota</taxon>
        <taxon>Actinomycetes</taxon>
        <taxon>Micromonosporales</taxon>
        <taxon>Micromonosporaceae</taxon>
        <taxon>Micromonospora</taxon>
    </lineage>
</organism>
<gene>
    <name evidence="2" type="ORF">HZU44_11330</name>
</gene>
<feature type="compositionally biased region" description="Gly residues" evidence="1">
    <location>
        <begin position="51"/>
        <end position="62"/>
    </location>
</feature>